<evidence type="ECO:0000256" key="1">
    <source>
        <dbReference type="ARBA" id="ARBA00004613"/>
    </source>
</evidence>
<dbReference type="EMBL" id="QXXQ01000002">
    <property type="protein sequence ID" value="RID92943.1"/>
    <property type="molecule type" value="Genomic_DNA"/>
</dbReference>
<dbReference type="SUPFAM" id="SSF51120">
    <property type="entry name" value="beta-Roll"/>
    <property type="match status" value="1"/>
</dbReference>
<dbReference type="OrthoDB" id="9342475at2"/>
<gene>
    <name evidence="3" type="ORF">D2N39_04580</name>
</gene>
<sequence>MTVLAKGGPTPQTIDLHEAFHDRLGWTQFDTVYRADIILHFGQGHRLRIDVPNPDLMYASRLQDSSDEREVQISGDFVLSDDGMITSGRVTELHVQRSEWPGDGYSTFTLSGLDLDAARVMAAAATSGMADDQRLYDSALRGDDLLIGLGLPAADRVLDGLRGDDLILVTDGPGRLIGGAGHDLLESREGRDWLRGGAGNDLLMAGTGADRMYGGGGADVLAAQGGADTMTGGSGADDFVFSTKARGMVIRDFTPGTDRLLFAFADDLSADDLRVVDTADGLRLRMDGFAVTLQGLTRADLPLVDLVFGAEAASRIDSAIDSFLGRWDYA</sequence>
<reference evidence="3 4" key="1">
    <citation type="submission" date="2018-09" db="EMBL/GenBank/DDBJ databases">
        <title>Gemmobacter lutimaris sp. nov., a marine bacterium isolated from tidal flat.</title>
        <authorList>
            <person name="Lee D.W."/>
            <person name="Yoo Y."/>
            <person name="Kim J.-J."/>
            <person name="Kim B.S."/>
        </authorList>
    </citation>
    <scope>NUCLEOTIDE SEQUENCE [LARGE SCALE GENOMIC DNA]</scope>
    <source>
        <strain evidence="3 4">YJ-T1-11</strain>
    </source>
</reference>
<dbReference type="GO" id="GO:0005509">
    <property type="term" value="F:calcium ion binding"/>
    <property type="evidence" value="ECO:0007669"/>
    <property type="project" value="InterPro"/>
</dbReference>
<dbReference type="Gene3D" id="2.150.10.10">
    <property type="entry name" value="Serralysin-like metalloprotease, C-terminal"/>
    <property type="match status" value="1"/>
</dbReference>
<dbReference type="InterPro" id="IPR011049">
    <property type="entry name" value="Serralysin-like_metalloprot_C"/>
</dbReference>
<dbReference type="PANTHER" id="PTHR38340">
    <property type="entry name" value="S-LAYER PROTEIN"/>
    <property type="match status" value="1"/>
</dbReference>
<keyword evidence="2" id="KW-0964">Secreted</keyword>
<dbReference type="Pfam" id="PF00353">
    <property type="entry name" value="HemolysinCabind"/>
    <property type="match status" value="1"/>
</dbReference>
<comment type="subcellular location">
    <subcellularLocation>
        <location evidence="1">Secreted</location>
    </subcellularLocation>
</comment>
<dbReference type="AlphaFoldDB" id="A0A398C063"/>
<accession>A0A398C063</accession>
<dbReference type="PANTHER" id="PTHR38340:SF1">
    <property type="entry name" value="S-LAYER PROTEIN"/>
    <property type="match status" value="1"/>
</dbReference>
<dbReference type="RefSeq" id="WP_119133598.1">
    <property type="nucleotide sequence ID" value="NZ_QXXQ01000002.1"/>
</dbReference>
<proteinExistence type="predicted"/>
<keyword evidence="4" id="KW-1185">Reference proteome</keyword>
<dbReference type="InterPro" id="IPR001343">
    <property type="entry name" value="Hemolysn_Ca-bd"/>
</dbReference>
<dbReference type="PRINTS" id="PR00313">
    <property type="entry name" value="CABNDNGRPT"/>
</dbReference>
<evidence type="ECO:0000256" key="2">
    <source>
        <dbReference type="ARBA" id="ARBA00022525"/>
    </source>
</evidence>
<dbReference type="InterPro" id="IPR050557">
    <property type="entry name" value="RTX_toxin/Mannuronan_C5-epim"/>
</dbReference>
<evidence type="ECO:0000313" key="4">
    <source>
        <dbReference type="Proteomes" id="UP000266649"/>
    </source>
</evidence>
<dbReference type="Proteomes" id="UP000266649">
    <property type="component" value="Unassembled WGS sequence"/>
</dbReference>
<organism evidence="3 4">
    <name type="scientific">Gemmobacter lutimaris</name>
    <dbReference type="NCBI Taxonomy" id="2306023"/>
    <lineage>
        <taxon>Bacteria</taxon>
        <taxon>Pseudomonadati</taxon>
        <taxon>Pseudomonadota</taxon>
        <taxon>Alphaproteobacteria</taxon>
        <taxon>Rhodobacterales</taxon>
        <taxon>Paracoccaceae</taxon>
        <taxon>Gemmobacter</taxon>
    </lineage>
</organism>
<evidence type="ECO:0008006" key="5">
    <source>
        <dbReference type="Google" id="ProtNLM"/>
    </source>
</evidence>
<evidence type="ECO:0000313" key="3">
    <source>
        <dbReference type="EMBL" id="RID92943.1"/>
    </source>
</evidence>
<comment type="caution">
    <text evidence="3">The sequence shown here is derived from an EMBL/GenBank/DDBJ whole genome shotgun (WGS) entry which is preliminary data.</text>
</comment>
<name>A0A398C063_9RHOB</name>
<dbReference type="GO" id="GO:0005576">
    <property type="term" value="C:extracellular region"/>
    <property type="evidence" value="ECO:0007669"/>
    <property type="project" value="UniProtKB-SubCell"/>
</dbReference>
<protein>
    <recommendedName>
        <fullName evidence="5">Calcium-binding protein</fullName>
    </recommendedName>
</protein>